<organism evidence="1 6">
    <name type="scientific">Vitreoscilla filiformis</name>
    <dbReference type="NCBI Taxonomy" id="63"/>
    <lineage>
        <taxon>Bacteria</taxon>
        <taxon>Pseudomonadati</taxon>
        <taxon>Pseudomonadota</taxon>
        <taxon>Betaproteobacteria</taxon>
        <taxon>Neisseriales</taxon>
        <taxon>Neisseriaceae</taxon>
        <taxon>Vitreoscilla</taxon>
    </lineage>
</organism>
<evidence type="ECO:0000313" key="1">
    <source>
        <dbReference type="EMBL" id="ASM75787.1"/>
    </source>
</evidence>
<evidence type="ECO:0000313" key="4">
    <source>
        <dbReference type="EMBL" id="ASM76861.1"/>
    </source>
</evidence>
<dbReference type="KEGG" id="vff:VITFI_CDS0636"/>
<dbReference type="EMBL" id="CP022423">
    <property type="protein sequence ID" value="ASM76861.1"/>
    <property type="molecule type" value="Genomic_DNA"/>
</dbReference>
<dbReference type="KEGG" id="vff:VITFI_CDS1512"/>
<accession>A0A221KAB7</accession>
<evidence type="ECO:0000313" key="5">
    <source>
        <dbReference type="EMBL" id="ASM77290.1"/>
    </source>
</evidence>
<sequence length="79" mass="9536">MNTATSLAWAVRSWLYRLEVVWLRHQLATLARREAVYRTHIQTELNYSAALRIELAQMLSETTIQRTRLRARLRRIWRV</sequence>
<dbReference type="RefSeq" id="WP_089415255.1">
    <property type="nucleotide sequence ID" value="NZ_CP022423.1"/>
</dbReference>
<dbReference type="AlphaFoldDB" id="A0A221KAB7"/>
<reference evidence="1 6" key="1">
    <citation type="submission" date="2017-07" db="EMBL/GenBank/DDBJ databases">
        <title>Complete Genome Sequence of the cosmetic ferment Vitreoscilla filiformis (ATCC15551).</title>
        <authorList>
            <person name="Contreras S."/>
            <person name="Sagory-Zalkind P."/>
            <person name="Blanquart H."/>
            <person name="Iltis A."/>
            <person name="Morand S.C."/>
        </authorList>
    </citation>
    <scope>NUCLEOTIDE SEQUENCE [LARGE SCALE GENOMIC DNA]</scope>
    <source>
        <strain evidence="1 6">ATCC 15551</strain>
    </source>
</reference>
<evidence type="ECO:0000313" key="3">
    <source>
        <dbReference type="EMBL" id="ASM76415.1"/>
    </source>
</evidence>
<dbReference type="EMBL" id="CP022423">
    <property type="protein sequence ID" value="ASM76415.1"/>
    <property type="molecule type" value="Genomic_DNA"/>
</dbReference>
<protein>
    <submittedName>
        <fullName evidence="1">Uncharacterized protein</fullName>
    </submittedName>
</protein>
<dbReference type="KEGG" id="vff:VITFI_CDS0008"/>
<dbReference type="Proteomes" id="UP000199729">
    <property type="component" value="Chromosome"/>
</dbReference>
<keyword evidence="6" id="KW-1185">Reference proteome</keyword>
<dbReference type="KEGG" id="vff:VITFI_CDS1083"/>
<dbReference type="KEGG" id="vff:VITFI_CDS0132"/>
<evidence type="ECO:0000313" key="2">
    <source>
        <dbReference type="EMBL" id="ASM75911.1"/>
    </source>
</evidence>
<dbReference type="EMBL" id="CP022423">
    <property type="protein sequence ID" value="ASM75787.1"/>
    <property type="molecule type" value="Genomic_DNA"/>
</dbReference>
<dbReference type="EMBL" id="CP022423">
    <property type="protein sequence ID" value="ASM77290.1"/>
    <property type="molecule type" value="Genomic_DNA"/>
</dbReference>
<dbReference type="EMBL" id="CP022423">
    <property type="protein sequence ID" value="ASM75911.1"/>
    <property type="molecule type" value="Genomic_DNA"/>
</dbReference>
<evidence type="ECO:0000313" key="6">
    <source>
        <dbReference type="Proteomes" id="UP000199729"/>
    </source>
</evidence>
<proteinExistence type="predicted"/>
<gene>
    <name evidence="1" type="ORF">VITFI_CDS0008</name>
    <name evidence="2" type="ORF">VITFI_CDS0132</name>
    <name evidence="3" type="ORF">VITFI_CDS0636</name>
    <name evidence="4" type="ORF">VITFI_CDS1083</name>
    <name evidence="5" type="ORF">VITFI_CDS1512</name>
</gene>
<name>A0A221KAB7_VITFI</name>